<evidence type="ECO:0000313" key="2">
    <source>
        <dbReference type="Proteomes" id="UP001262835"/>
    </source>
</evidence>
<accession>A0ABU3GF74</accession>
<gene>
    <name evidence="1" type="ORF">Q9S78_01585</name>
</gene>
<name>A0ABU3GF74_9MICO</name>
<dbReference type="EMBL" id="JAUZVT010000001">
    <property type="protein sequence ID" value="MDT3329351.1"/>
    <property type="molecule type" value="Genomic_DNA"/>
</dbReference>
<dbReference type="RefSeq" id="WP_311868447.1">
    <property type="nucleotide sequence ID" value="NZ_JAUZVT010000001.1"/>
</dbReference>
<protein>
    <submittedName>
        <fullName evidence="1">Uncharacterized protein</fullName>
    </submittedName>
</protein>
<proteinExistence type="predicted"/>
<evidence type="ECO:0000313" key="1">
    <source>
        <dbReference type="EMBL" id="MDT3329351.1"/>
    </source>
</evidence>
<reference evidence="1 2" key="1">
    <citation type="submission" date="2023-08" db="EMBL/GenBank/DDBJ databases">
        <title>Microbacterium aquilitoris sp. nov. and Microbacterium gwkjibeachense sp. nov., isolated from beach.</title>
        <authorList>
            <person name="Lee S.D."/>
            <person name="Yang H."/>
            <person name="Kim I."/>
        </authorList>
    </citation>
    <scope>NUCLEOTIDE SEQUENCE [LARGE SCALE GENOMIC DNA]</scope>
    <source>
        <strain evidence="1 2">KSW-18</strain>
    </source>
</reference>
<dbReference type="Proteomes" id="UP001262835">
    <property type="component" value="Unassembled WGS sequence"/>
</dbReference>
<comment type="caution">
    <text evidence="1">The sequence shown here is derived from an EMBL/GenBank/DDBJ whole genome shotgun (WGS) entry which is preliminary data.</text>
</comment>
<sequence length="179" mass="19136">MSALHTIIAAARQHSRTTPARPPLLPAGTRFEERDIRIGGRSLRELAQTRTTPCVLIAPAERSDRERFVSVVVTTVTGREEPGPSCRTVHLSVDSDLDDVADQVTLALLLGGATDRRLVSSVVVGSGSSHRKVSALLPAITSPGDRIVLFCEGTVARSQLVAPTVDSESDEDWTGRCGK</sequence>
<keyword evidence="2" id="KW-1185">Reference proteome</keyword>
<organism evidence="1 2">
    <name type="scientific">Microbacterium aquilitoris</name>
    <dbReference type="NCBI Taxonomy" id="3067307"/>
    <lineage>
        <taxon>Bacteria</taxon>
        <taxon>Bacillati</taxon>
        <taxon>Actinomycetota</taxon>
        <taxon>Actinomycetes</taxon>
        <taxon>Micrococcales</taxon>
        <taxon>Microbacteriaceae</taxon>
        <taxon>Microbacterium</taxon>
    </lineage>
</organism>